<dbReference type="EMBL" id="QOVL01000002">
    <property type="protein sequence ID" value="RXG32903.1"/>
    <property type="molecule type" value="Genomic_DNA"/>
</dbReference>
<protein>
    <submittedName>
        <fullName evidence="2">Uncharacterized protein</fullName>
    </submittedName>
</protein>
<proteinExistence type="predicted"/>
<feature type="compositionally biased region" description="Low complexity" evidence="1">
    <location>
        <begin position="9"/>
        <end position="32"/>
    </location>
</feature>
<gene>
    <name evidence="2" type="ORF">DSL99_683</name>
</gene>
<sequence length="32" mass="3319">MAQNKSSKKAAPAKQAPKPAAVKPVKTASKKK</sequence>
<feature type="region of interest" description="Disordered" evidence="1">
    <location>
        <begin position="1"/>
        <end position="32"/>
    </location>
</feature>
<reference evidence="2 3" key="1">
    <citation type="submission" date="2018-07" db="EMBL/GenBank/DDBJ databases">
        <title>Leeuwenhoekiella genomics.</title>
        <authorList>
            <person name="Tahon G."/>
            <person name="Willems A."/>
        </authorList>
    </citation>
    <scope>NUCLEOTIDE SEQUENCE [LARGE SCALE GENOMIC DNA]</scope>
    <source>
        <strain evidence="2 3">LMG 1345</strain>
    </source>
</reference>
<evidence type="ECO:0000313" key="3">
    <source>
        <dbReference type="Proteomes" id="UP000290608"/>
    </source>
</evidence>
<evidence type="ECO:0000313" key="2">
    <source>
        <dbReference type="EMBL" id="RXG32903.1"/>
    </source>
</evidence>
<comment type="caution">
    <text evidence="2">The sequence shown here is derived from an EMBL/GenBank/DDBJ whole genome shotgun (WGS) entry which is preliminary data.</text>
</comment>
<name>A0A4Q0PQS8_9FLAO</name>
<organism evidence="2 3">
    <name type="scientific">Leeuwenhoekiella marinoflava</name>
    <dbReference type="NCBI Taxonomy" id="988"/>
    <lineage>
        <taxon>Bacteria</taxon>
        <taxon>Pseudomonadati</taxon>
        <taxon>Bacteroidota</taxon>
        <taxon>Flavobacteriia</taxon>
        <taxon>Flavobacteriales</taxon>
        <taxon>Flavobacteriaceae</taxon>
        <taxon>Leeuwenhoekiella</taxon>
    </lineage>
</organism>
<evidence type="ECO:0000256" key="1">
    <source>
        <dbReference type="SAM" id="MobiDB-lite"/>
    </source>
</evidence>
<dbReference type="AlphaFoldDB" id="A0A4Q0PQS8"/>
<accession>A0A4Q0PQS8</accession>
<dbReference type="Proteomes" id="UP000290608">
    <property type="component" value="Unassembled WGS sequence"/>
</dbReference>